<dbReference type="OrthoDB" id="9813814at2"/>
<dbReference type="PRINTS" id="PR00992">
    <property type="entry name" value="ALARACEMASE"/>
</dbReference>
<evidence type="ECO:0000256" key="1">
    <source>
        <dbReference type="ARBA" id="ARBA00001933"/>
    </source>
</evidence>
<evidence type="ECO:0000259" key="8">
    <source>
        <dbReference type="SMART" id="SM01005"/>
    </source>
</evidence>
<organism evidence="9 10">
    <name type="scientific">Labedella populi</name>
    <dbReference type="NCBI Taxonomy" id="2498850"/>
    <lineage>
        <taxon>Bacteria</taxon>
        <taxon>Bacillati</taxon>
        <taxon>Actinomycetota</taxon>
        <taxon>Actinomycetes</taxon>
        <taxon>Micrococcales</taxon>
        <taxon>Microbacteriaceae</taxon>
        <taxon>Labedella</taxon>
    </lineage>
</organism>
<comment type="pathway">
    <text evidence="4">Amino-acid biosynthesis; D-alanine biosynthesis; D-alanine from L-alanine: step 1/1.</text>
</comment>
<dbReference type="SMART" id="SM01005">
    <property type="entry name" value="Ala_racemase_C"/>
    <property type="match status" value="1"/>
</dbReference>
<dbReference type="InterPro" id="IPR029066">
    <property type="entry name" value="PLP-binding_barrel"/>
</dbReference>
<feature type="binding site" evidence="4 6">
    <location>
        <position position="130"/>
    </location>
    <ligand>
        <name>substrate</name>
    </ligand>
</feature>
<dbReference type="GO" id="GO:0008784">
    <property type="term" value="F:alanine racemase activity"/>
    <property type="evidence" value="ECO:0007669"/>
    <property type="project" value="UniProtKB-UniRule"/>
</dbReference>
<dbReference type="GO" id="GO:0009252">
    <property type="term" value="P:peptidoglycan biosynthetic process"/>
    <property type="evidence" value="ECO:0007669"/>
    <property type="project" value="TreeGrafter"/>
</dbReference>
<dbReference type="UniPathway" id="UPA00042">
    <property type="reaction ID" value="UER00497"/>
</dbReference>
<dbReference type="EMBL" id="RZNC01000006">
    <property type="protein sequence ID" value="RWZ58515.1"/>
    <property type="molecule type" value="Genomic_DNA"/>
</dbReference>
<evidence type="ECO:0000256" key="5">
    <source>
        <dbReference type="PIRSR" id="PIRSR600821-50"/>
    </source>
</evidence>
<dbReference type="InterPro" id="IPR011079">
    <property type="entry name" value="Ala_racemase_C"/>
</dbReference>
<feature type="active site" description="Proton acceptor; specific for L-alanine" evidence="4">
    <location>
        <position position="258"/>
    </location>
</feature>
<comment type="catalytic activity">
    <reaction evidence="4">
        <text>L-alanine = D-alanine</text>
        <dbReference type="Rhea" id="RHEA:20249"/>
        <dbReference type="ChEBI" id="CHEBI:57416"/>
        <dbReference type="ChEBI" id="CHEBI:57972"/>
        <dbReference type="EC" id="5.1.1.1"/>
    </reaction>
</comment>
<evidence type="ECO:0000256" key="3">
    <source>
        <dbReference type="ARBA" id="ARBA00023235"/>
    </source>
</evidence>
<comment type="function">
    <text evidence="4">Catalyzes the interconversion of L-alanine and D-alanine. May also act on other amino acids.</text>
</comment>
<accession>A0A444Q3U2</accession>
<dbReference type="SUPFAM" id="SSF51419">
    <property type="entry name" value="PLP-binding barrel"/>
    <property type="match status" value="1"/>
</dbReference>
<evidence type="ECO:0000313" key="9">
    <source>
        <dbReference type="EMBL" id="RWZ58515.1"/>
    </source>
</evidence>
<comment type="cofactor">
    <cofactor evidence="1 4 5">
        <name>pyridoxal 5'-phosphate</name>
        <dbReference type="ChEBI" id="CHEBI:597326"/>
    </cofactor>
</comment>
<dbReference type="AlphaFoldDB" id="A0A444Q3U2"/>
<dbReference type="Proteomes" id="UP000288603">
    <property type="component" value="Unassembled WGS sequence"/>
</dbReference>
<feature type="compositionally biased region" description="Acidic residues" evidence="7">
    <location>
        <begin position="368"/>
        <end position="381"/>
    </location>
</feature>
<keyword evidence="3 4" id="KW-0413">Isomerase</keyword>
<feature type="domain" description="Alanine racemase C-terminal" evidence="8">
    <location>
        <begin position="237"/>
        <end position="364"/>
    </location>
</feature>
<evidence type="ECO:0000256" key="2">
    <source>
        <dbReference type="ARBA" id="ARBA00022898"/>
    </source>
</evidence>
<dbReference type="InterPro" id="IPR000821">
    <property type="entry name" value="Ala_racemase"/>
</dbReference>
<proteinExistence type="inferred from homology"/>
<dbReference type="GO" id="GO:0030632">
    <property type="term" value="P:D-alanine biosynthetic process"/>
    <property type="evidence" value="ECO:0007669"/>
    <property type="project" value="UniProtKB-UniRule"/>
</dbReference>
<feature type="binding site" evidence="4 6">
    <location>
        <position position="306"/>
    </location>
    <ligand>
        <name>substrate</name>
    </ligand>
</feature>
<name>A0A444Q3U2_9MICO</name>
<reference evidence="9 10" key="1">
    <citation type="submission" date="2018-12" db="EMBL/GenBank/DDBJ databases">
        <authorList>
            <person name="Li F."/>
        </authorList>
    </citation>
    <scope>NUCLEOTIDE SEQUENCE [LARGE SCALE GENOMIC DNA]</scope>
    <source>
        <strain evidence="9 10">8H24J-4-2</strain>
    </source>
</reference>
<evidence type="ECO:0000256" key="6">
    <source>
        <dbReference type="PIRSR" id="PIRSR600821-52"/>
    </source>
</evidence>
<dbReference type="GO" id="GO:0005829">
    <property type="term" value="C:cytosol"/>
    <property type="evidence" value="ECO:0007669"/>
    <property type="project" value="TreeGrafter"/>
</dbReference>
<feature type="region of interest" description="Disordered" evidence="7">
    <location>
        <begin position="362"/>
        <end position="387"/>
    </location>
</feature>
<comment type="similarity">
    <text evidence="4">Belongs to the alanine racemase family.</text>
</comment>
<dbReference type="NCBIfam" id="TIGR00492">
    <property type="entry name" value="alr"/>
    <property type="match status" value="1"/>
</dbReference>
<dbReference type="SUPFAM" id="SSF50621">
    <property type="entry name" value="Alanine racemase C-terminal domain-like"/>
    <property type="match status" value="1"/>
</dbReference>
<dbReference type="Pfam" id="PF01168">
    <property type="entry name" value="Ala_racemase_N"/>
    <property type="match status" value="1"/>
</dbReference>
<dbReference type="PANTHER" id="PTHR30511">
    <property type="entry name" value="ALANINE RACEMASE"/>
    <property type="match status" value="1"/>
</dbReference>
<dbReference type="HAMAP" id="MF_01201">
    <property type="entry name" value="Ala_racemase"/>
    <property type="match status" value="1"/>
</dbReference>
<gene>
    <name evidence="9" type="primary">alr</name>
    <name evidence="9" type="ORF">ELQ92_14545</name>
</gene>
<keyword evidence="2 4" id="KW-0663">Pyridoxal phosphate</keyword>
<feature type="modified residue" description="N6-(pyridoxal phosphate)lysine" evidence="4 5">
    <location>
        <position position="34"/>
    </location>
</feature>
<protein>
    <recommendedName>
        <fullName evidence="4">Alanine racemase</fullName>
        <ecNumber evidence="4">5.1.1.1</ecNumber>
    </recommendedName>
</protein>
<dbReference type="GO" id="GO:0030170">
    <property type="term" value="F:pyridoxal phosphate binding"/>
    <property type="evidence" value="ECO:0007669"/>
    <property type="project" value="UniProtKB-UniRule"/>
</dbReference>
<evidence type="ECO:0000313" key="10">
    <source>
        <dbReference type="Proteomes" id="UP000288603"/>
    </source>
</evidence>
<dbReference type="PANTHER" id="PTHR30511:SF0">
    <property type="entry name" value="ALANINE RACEMASE, CATABOLIC-RELATED"/>
    <property type="match status" value="1"/>
</dbReference>
<dbReference type="RefSeq" id="WP_128500048.1">
    <property type="nucleotide sequence ID" value="NZ_RZNC01000006.1"/>
</dbReference>
<evidence type="ECO:0000256" key="7">
    <source>
        <dbReference type="SAM" id="MobiDB-lite"/>
    </source>
</evidence>
<dbReference type="InterPro" id="IPR001608">
    <property type="entry name" value="Ala_racemase_N"/>
</dbReference>
<evidence type="ECO:0000256" key="4">
    <source>
        <dbReference type="HAMAP-Rule" id="MF_01201"/>
    </source>
</evidence>
<dbReference type="EC" id="5.1.1.1" evidence="4"/>
<dbReference type="CDD" id="cd00430">
    <property type="entry name" value="PLPDE_III_AR"/>
    <property type="match status" value="1"/>
</dbReference>
<keyword evidence="10" id="KW-1185">Reference proteome</keyword>
<dbReference type="InterPro" id="IPR009006">
    <property type="entry name" value="Ala_racemase/Decarboxylase_C"/>
</dbReference>
<comment type="caution">
    <text evidence="9">The sequence shown here is derived from an EMBL/GenBank/DDBJ whole genome shotgun (WGS) entry which is preliminary data.</text>
</comment>
<dbReference type="Gene3D" id="3.20.20.10">
    <property type="entry name" value="Alanine racemase"/>
    <property type="match status" value="1"/>
</dbReference>
<feature type="active site" description="Proton acceptor; specific for D-alanine" evidence="4">
    <location>
        <position position="34"/>
    </location>
</feature>
<dbReference type="Gene3D" id="2.40.37.10">
    <property type="entry name" value="Lyase, Ornithine Decarboxylase, Chain A, domain 1"/>
    <property type="match status" value="1"/>
</dbReference>
<dbReference type="Pfam" id="PF00842">
    <property type="entry name" value="Ala_racemase_C"/>
    <property type="match status" value="1"/>
</dbReference>
<sequence>MHDGSRLLIDDGAVARNVRRIVRSTGTPLMAVLKADAFGHGPQAAVVLSAGASWIGVTSIEEALPLRELGVDAPLLSWLNPVDADWASAITADVDLAVPGVRHLFAIAGAAVASGRTVRVHLHLDVGMARDGAAASEWKQLMFFAREWEQRGAIRVVGVMAHLSSAQDPEAEENVLERQRFVNGCRMAARAGLRPTVRHLAATAAALSRPDTRFDLTRVGAGLFGIDPAHRFALEGAMTLDAPVVSVRDVRAGTGVGYGLSHHTDRDTRLALVPLGYGDGLPRGASHHGSVSIRGVRRPVVGLISMDQLVVDAGDVPVVEGERAVVFGPGRAGEPTVREWADWAGTIEHEIVTGLGPRIRREHRAVDEADPGPDASDESTDTLERAR</sequence>